<evidence type="ECO:0000313" key="6">
    <source>
        <dbReference type="Proteomes" id="UP001328733"/>
    </source>
</evidence>
<dbReference type="EMBL" id="JBAFSM010000026">
    <property type="protein sequence ID" value="MEG3438295.1"/>
    <property type="molecule type" value="Genomic_DNA"/>
</dbReference>
<dbReference type="Gene3D" id="3.40.50.300">
    <property type="entry name" value="P-loop containing nucleotide triphosphate hydrolases"/>
    <property type="match status" value="2"/>
</dbReference>
<reference evidence="5 6" key="1">
    <citation type="submission" date="2024-01" db="EMBL/GenBank/DDBJ databases">
        <title>Genomic insights into the taxonomy and metabolism of the cyanobacterium Pannus brasiliensis CCIBt3594.</title>
        <authorList>
            <person name="Machado M."/>
            <person name="Botero N.B."/>
            <person name="Andreote A.P.D."/>
            <person name="Feitosa A.M.T."/>
            <person name="Popin R."/>
            <person name="Sivonen K."/>
            <person name="Fiore M.F."/>
        </authorList>
    </citation>
    <scope>NUCLEOTIDE SEQUENCE [LARGE SCALE GENOMIC DNA]</scope>
    <source>
        <strain evidence="5 6">CCIBt3594</strain>
    </source>
</reference>
<dbReference type="PANTHER" id="PTHR47957">
    <property type="entry name" value="ATP-DEPENDENT HELICASE HRQ1"/>
    <property type="match status" value="1"/>
</dbReference>
<keyword evidence="1" id="KW-0547">Nucleotide-binding</keyword>
<keyword evidence="5" id="KW-0378">Hydrolase</keyword>
<dbReference type="PANTHER" id="PTHR47957:SF3">
    <property type="entry name" value="ATP-DEPENDENT HELICASE HRQ1"/>
    <property type="match status" value="1"/>
</dbReference>
<dbReference type="GO" id="GO:0006289">
    <property type="term" value="P:nucleotide-excision repair"/>
    <property type="evidence" value="ECO:0007669"/>
    <property type="project" value="TreeGrafter"/>
</dbReference>
<dbReference type="InterPro" id="IPR027417">
    <property type="entry name" value="P-loop_NTPase"/>
</dbReference>
<dbReference type="GO" id="GO:0003676">
    <property type="term" value="F:nucleic acid binding"/>
    <property type="evidence" value="ECO:0007669"/>
    <property type="project" value="InterPro"/>
</dbReference>
<dbReference type="PROSITE" id="PS51194">
    <property type="entry name" value="HELICASE_CTER"/>
    <property type="match status" value="1"/>
</dbReference>
<dbReference type="InterPro" id="IPR011545">
    <property type="entry name" value="DEAD/DEAH_box_helicase_dom"/>
</dbReference>
<evidence type="ECO:0000259" key="4">
    <source>
        <dbReference type="PROSITE" id="PS51194"/>
    </source>
</evidence>
<keyword evidence="6" id="KW-1185">Reference proteome</keyword>
<protein>
    <submittedName>
        <fullName evidence="5">DEAD/DEAH box helicase</fullName>
    </submittedName>
</protein>
<keyword evidence="2" id="KW-0067">ATP-binding</keyword>
<proteinExistence type="predicted"/>
<dbReference type="CDD" id="cd18785">
    <property type="entry name" value="SF2_C"/>
    <property type="match status" value="1"/>
</dbReference>
<keyword evidence="5" id="KW-0347">Helicase</keyword>
<evidence type="ECO:0000256" key="1">
    <source>
        <dbReference type="ARBA" id="ARBA00022741"/>
    </source>
</evidence>
<feature type="domain" description="Helicase ATP-binding" evidence="3">
    <location>
        <begin position="140"/>
        <end position="404"/>
    </location>
</feature>
<dbReference type="GO" id="GO:0005524">
    <property type="term" value="F:ATP binding"/>
    <property type="evidence" value="ECO:0007669"/>
    <property type="project" value="UniProtKB-KW"/>
</dbReference>
<feature type="domain" description="Helicase C-terminal" evidence="4">
    <location>
        <begin position="489"/>
        <end position="652"/>
    </location>
</feature>
<evidence type="ECO:0000259" key="3">
    <source>
        <dbReference type="PROSITE" id="PS51192"/>
    </source>
</evidence>
<sequence length="1319" mass="152456">MSWENLQTLLHRLFDEVNLNNSVRLPQDIWNDYQAQIQPLLLEYPQEFVELSNGLWIPKAIETGRILSKIRQRFNSAQVGRDLTARIRTDVLLRERPIRNINLTTLEGENRDIGAIAANLVIKPIQEFSQFQITGWGKTLQAIRNREGMVIVAPTGSGKTEVFLLPLIYELARQIAENSKNISRFVLLYPRVELLKDQLTRIFRYVYQAEQNQLGNNQQLELFSRSRKVSDSIIIGFQFSGVGSEAKHTLENPQLFDGYRFKLLSGECCPICGQGSLLYKPKKRNSISSLKCNNEICGANFKVSIAKNDHAKYKPHLLVTTAESLDRLYLNPKPEFEDYLHSLSGVLFDEVHLYHSLYGAHIYHLIQRIENLSGNKISKIAASATVAYPERFASKLFYGTDSHPVIIHTASDYPKESSGLEILYFLQSPEEENRVGASPTLIQSTMALSHGLFIDRPDNKQDRAIVFTESLDLANRLSAQIRDAENRLQLWQFRTVKNDILFQQQSCPNVSPAQCFNHYLEGECWRGILGGVNCTNPIIGLRERSINISYVSSQQKSNYWEGDIVVATPSLDVGVDDERIVATFHYRPPRTVFSFIQRRGRAGRAANSIAYTFLIVANSANDHFYFFRRHRLVHGNYELPLNPNNFVLRSMHERIAHERERMRYHVQRSQNIPQAILNWIWEKLEDCPTIRQYFENWLNDHRDDHYKEKAKYFREWIKQQKERFEAYLNLRWTLQAIEDEAPDILAEPVKQAFVLIKQFLDGQNDLKDEIGIKLRKIGRDLGDIAFDEENAENRQEILDLHRAILEVWNQLQNKVQSGICFDEADGFYSFFQTLEKFREDENSNWILNSAPDVIKTVLQALFYLRQSDVDFFIPDAYFNEVKPIIVAVRSKRRPEKPELKQEDTTKLSTLLIPYRTAYRYSRHPYLSVVETEHAPQWNHVQWGQGGTVGVRLLGEGIHKTDTSPEFRPEKLYVKALKGDEQGKQVVKMCPECLALYSESRSRFCHHVSLRPVRLYAEAIIERTYSYQPVKLQSISSTFGFLSELDSEITVYGSRARVVNMIFNPDQKEYFPVGGNNTWNFEARYVDTQGQPEPVRYGLKTTGIIWNLTGVIDKVLQNEQLKKLVQTITIEERTKEFNKSLVLHTASHILQKAIATISGVNEDVLEYCFREDNNEVVVWERYEGGSGISQVFIEELQNNPLSIYRELLTSVLCPVNLAERKDWLTTEKFTTELLKTWQLDDHNRESKKFIENIVREAISERRIEHSSNDSEEVQIPLQCQHLDGCPACLYTNSCTEHLDQPYAVSHLVAEALMKELGKNL</sequence>
<dbReference type="InterPro" id="IPR014001">
    <property type="entry name" value="Helicase_ATP-bd"/>
</dbReference>
<dbReference type="SMART" id="SM00487">
    <property type="entry name" value="DEXDc"/>
    <property type="match status" value="1"/>
</dbReference>
<organism evidence="5 6">
    <name type="scientific">Pannus brasiliensis CCIBt3594</name>
    <dbReference type="NCBI Taxonomy" id="1427578"/>
    <lineage>
        <taxon>Bacteria</taxon>
        <taxon>Bacillati</taxon>
        <taxon>Cyanobacteriota</taxon>
        <taxon>Cyanophyceae</taxon>
        <taxon>Oscillatoriophycideae</taxon>
        <taxon>Chroococcales</taxon>
        <taxon>Microcystaceae</taxon>
        <taxon>Pannus</taxon>
    </lineage>
</organism>
<dbReference type="PROSITE" id="PS51192">
    <property type="entry name" value="HELICASE_ATP_BIND_1"/>
    <property type="match status" value="1"/>
</dbReference>
<evidence type="ECO:0000256" key="2">
    <source>
        <dbReference type="ARBA" id="ARBA00022840"/>
    </source>
</evidence>
<dbReference type="InterPro" id="IPR001650">
    <property type="entry name" value="Helicase_C-like"/>
</dbReference>
<comment type="caution">
    <text evidence="5">The sequence shown here is derived from an EMBL/GenBank/DDBJ whole genome shotgun (WGS) entry which is preliminary data.</text>
</comment>
<dbReference type="Proteomes" id="UP001328733">
    <property type="component" value="Unassembled WGS sequence"/>
</dbReference>
<dbReference type="SUPFAM" id="SSF52540">
    <property type="entry name" value="P-loop containing nucleoside triphosphate hydrolases"/>
    <property type="match status" value="1"/>
</dbReference>
<gene>
    <name evidence="5" type="ORF">V0288_14290</name>
</gene>
<accession>A0AAW9QST2</accession>
<dbReference type="GO" id="GO:0036297">
    <property type="term" value="P:interstrand cross-link repair"/>
    <property type="evidence" value="ECO:0007669"/>
    <property type="project" value="TreeGrafter"/>
</dbReference>
<dbReference type="Pfam" id="PF00270">
    <property type="entry name" value="DEAD"/>
    <property type="match status" value="2"/>
</dbReference>
<dbReference type="GO" id="GO:0043138">
    <property type="term" value="F:3'-5' DNA helicase activity"/>
    <property type="evidence" value="ECO:0007669"/>
    <property type="project" value="TreeGrafter"/>
</dbReference>
<evidence type="ECO:0000313" key="5">
    <source>
        <dbReference type="EMBL" id="MEG3438295.1"/>
    </source>
</evidence>
<name>A0AAW9QST2_9CHRO</name>
<dbReference type="RefSeq" id="WP_332865776.1">
    <property type="nucleotide sequence ID" value="NZ_JBAFSM010000026.1"/>
</dbReference>